<dbReference type="PANTHER" id="PTHR30514">
    <property type="entry name" value="GLUCOKINASE"/>
    <property type="match status" value="1"/>
</dbReference>
<dbReference type="SUPFAM" id="SSF53697">
    <property type="entry name" value="SIS domain"/>
    <property type="match status" value="1"/>
</dbReference>
<keyword evidence="3" id="KW-0804">Transcription</keyword>
<dbReference type="PANTHER" id="PTHR30514:SF18">
    <property type="entry name" value="RPIR-FAMILY TRANSCRIPTIONAL REGULATOR"/>
    <property type="match status" value="1"/>
</dbReference>
<evidence type="ECO:0000259" key="5">
    <source>
        <dbReference type="PROSITE" id="PS51464"/>
    </source>
</evidence>
<dbReference type="InterPro" id="IPR046348">
    <property type="entry name" value="SIS_dom_sf"/>
</dbReference>
<dbReference type="InterPro" id="IPR047640">
    <property type="entry name" value="RpiR-like"/>
</dbReference>
<name>A0A381NLC5_9ZZZZ</name>
<sequence>MNATSMAPAPLSSNELLDRLADAYNDLTPQVRQAARHMLDRPEQVAVLSMRQLAEAAGVKPNTLVRLARAVGFDGYDDLRDPFRHEVTAPGTSFPDKARWLQTLAGAEHHGDLLADLASSNLGIVEQVFEDLDTVELQTVADTILAAPRTGVFGVGALLPLARHFCYVGSMAVPGLWALPTNEGLPIDDIGRMGAGDVLIAMTFAPYRTEIVEATRLARARDITVVTVTDSRTAPPALDADHVFTTPAETPLFFASVLGVVALLETLLAFMVADSRTEAAEAIDQFHQHRRAAGVYVEE</sequence>
<keyword evidence="2" id="KW-0238">DNA-binding</keyword>
<accession>A0A381NLC5</accession>
<protein>
    <recommendedName>
        <fullName evidence="7">SIS domain-containing protein</fullName>
    </recommendedName>
</protein>
<proteinExistence type="predicted"/>
<dbReference type="InterPro" id="IPR035472">
    <property type="entry name" value="RpiR-like_SIS"/>
</dbReference>
<evidence type="ECO:0000256" key="2">
    <source>
        <dbReference type="ARBA" id="ARBA00023125"/>
    </source>
</evidence>
<dbReference type="EMBL" id="UINC01000382">
    <property type="protein sequence ID" value="SUZ54343.1"/>
    <property type="molecule type" value="Genomic_DNA"/>
</dbReference>
<dbReference type="PROSITE" id="PS51464">
    <property type="entry name" value="SIS"/>
    <property type="match status" value="1"/>
</dbReference>
<dbReference type="GO" id="GO:0003677">
    <property type="term" value="F:DNA binding"/>
    <property type="evidence" value="ECO:0007669"/>
    <property type="project" value="UniProtKB-KW"/>
</dbReference>
<dbReference type="Gene3D" id="3.40.50.10490">
    <property type="entry name" value="Glucose-6-phosphate isomerase like protein, domain 1"/>
    <property type="match status" value="1"/>
</dbReference>
<dbReference type="Pfam" id="PF01418">
    <property type="entry name" value="HTH_6"/>
    <property type="match status" value="1"/>
</dbReference>
<dbReference type="GO" id="GO:0097367">
    <property type="term" value="F:carbohydrate derivative binding"/>
    <property type="evidence" value="ECO:0007669"/>
    <property type="project" value="InterPro"/>
</dbReference>
<dbReference type="GO" id="GO:1901135">
    <property type="term" value="P:carbohydrate derivative metabolic process"/>
    <property type="evidence" value="ECO:0007669"/>
    <property type="project" value="InterPro"/>
</dbReference>
<dbReference type="InterPro" id="IPR001347">
    <property type="entry name" value="SIS_dom"/>
</dbReference>
<evidence type="ECO:0000259" key="4">
    <source>
        <dbReference type="PROSITE" id="PS51071"/>
    </source>
</evidence>
<dbReference type="SUPFAM" id="SSF46689">
    <property type="entry name" value="Homeodomain-like"/>
    <property type="match status" value="1"/>
</dbReference>
<evidence type="ECO:0000313" key="6">
    <source>
        <dbReference type="EMBL" id="SUZ54343.1"/>
    </source>
</evidence>
<dbReference type="InterPro" id="IPR000281">
    <property type="entry name" value="HTH_RpiR"/>
</dbReference>
<dbReference type="PROSITE" id="PS51071">
    <property type="entry name" value="HTH_RPIR"/>
    <property type="match status" value="1"/>
</dbReference>
<evidence type="ECO:0000256" key="3">
    <source>
        <dbReference type="ARBA" id="ARBA00023163"/>
    </source>
</evidence>
<dbReference type="InterPro" id="IPR009057">
    <property type="entry name" value="Homeodomain-like_sf"/>
</dbReference>
<dbReference type="AlphaFoldDB" id="A0A381NLC5"/>
<organism evidence="6">
    <name type="scientific">marine metagenome</name>
    <dbReference type="NCBI Taxonomy" id="408172"/>
    <lineage>
        <taxon>unclassified sequences</taxon>
        <taxon>metagenomes</taxon>
        <taxon>ecological metagenomes</taxon>
    </lineage>
</organism>
<dbReference type="CDD" id="cd05013">
    <property type="entry name" value="SIS_RpiR"/>
    <property type="match status" value="1"/>
</dbReference>
<feature type="domain" description="HTH rpiR-type" evidence="4">
    <location>
        <begin position="14"/>
        <end position="90"/>
    </location>
</feature>
<evidence type="ECO:0008006" key="7">
    <source>
        <dbReference type="Google" id="ProtNLM"/>
    </source>
</evidence>
<dbReference type="Pfam" id="PF01380">
    <property type="entry name" value="SIS"/>
    <property type="match status" value="1"/>
</dbReference>
<gene>
    <name evidence="6" type="ORF">METZ01_LOCUS7197</name>
</gene>
<keyword evidence="1" id="KW-0805">Transcription regulation</keyword>
<dbReference type="Gene3D" id="1.10.10.10">
    <property type="entry name" value="Winged helix-like DNA-binding domain superfamily/Winged helix DNA-binding domain"/>
    <property type="match status" value="1"/>
</dbReference>
<evidence type="ECO:0000256" key="1">
    <source>
        <dbReference type="ARBA" id="ARBA00023015"/>
    </source>
</evidence>
<dbReference type="InterPro" id="IPR036388">
    <property type="entry name" value="WH-like_DNA-bd_sf"/>
</dbReference>
<dbReference type="GO" id="GO:0003700">
    <property type="term" value="F:DNA-binding transcription factor activity"/>
    <property type="evidence" value="ECO:0007669"/>
    <property type="project" value="InterPro"/>
</dbReference>
<feature type="domain" description="SIS" evidence="5">
    <location>
        <begin position="140"/>
        <end position="278"/>
    </location>
</feature>
<reference evidence="6" key="1">
    <citation type="submission" date="2018-05" db="EMBL/GenBank/DDBJ databases">
        <authorList>
            <person name="Lanie J.A."/>
            <person name="Ng W.-L."/>
            <person name="Kazmierczak K.M."/>
            <person name="Andrzejewski T.M."/>
            <person name="Davidsen T.M."/>
            <person name="Wayne K.J."/>
            <person name="Tettelin H."/>
            <person name="Glass J.I."/>
            <person name="Rusch D."/>
            <person name="Podicherti R."/>
            <person name="Tsui H.-C.T."/>
            <person name="Winkler M.E."/>
        </authorList>
    </citation>
    <scope>NUCLEOTIDE SEQUENCE</scope>
</reference>